<evidence type="ECO:0000259" key="1">
    <source>
        <dbReference type="Pfam" id="PF00156"/>
    </source>
</evidence>
<organism evidence="2 3">
    <name type="scientific">Chitinimonas lacunae</name>
    <dbReference type="NCBI Taxonomy" id="1963018"/>
    <lineage>
        <taxon>Bacteria</taxon>
        <taxon>Pseudomonadati</taxon>
        <taxon>Pseudomonadota</taxon>
        <taxon>Betaproteobacteria</taxon>
        <taxon>Neisseriales</taxon>
        <taxon>Chitinibacteraceae</taxon>
        <taxon>Chitinimonas</taxon>
    </lineage>
</organism>
<reference evidence="3" key="1">
    <citation type="journal article" date="2019" name="Int. J. Syst. Evol. Microbiol.">
        <title>The Global Catalogue of Microorganisms (GCM) 10K type strain sequencing project: providing services to taxonomists for standard genome sequencing and annotation.</title>
        <authorList>
            <consortium name="The Broad Institute Genomics Platform"/>
            <consortium name="The Broad Institute Genome Sequencing Center for Infectious Disease"/>
            <person name="Wu L."/>
            <person name="Ma J."/>
        </authorList>
    </citation>
    <scope>NUCLEOTIDE SEQUENCE [LARGE SCALE GENOMIC DNA]</scope>
    <source>
        <strain evidence="3">LMG 29894</strain>
    </source>
</reference>
<name>A0ABV8MM24_9NEIS</name>
<dbReference type="CDD" id="cd06223">
    <property type="entry name" value="PRTases_typeI"/>
    <property type="match status" value="1"/>
</dbReference>
<proteinExistence type="predicted"/>
<evidence type="ECO:0000313" key="2">
    <source>
        <dbReference type="EMBL" id="MFC4158712.1"/>
    </source>
</evidence>
<dbReference type="InterPro" id="IPR029057">
    <property type="entry name" value="PRTase-like"/>
</dbReference>
<feature type="domain" description="Phosphoribosyltransferase" evidence="1">
    <location>
        <begin position="13"/>
        <end position="178"/>
    </location>
</feature>
<dbReference type="InterPro" id="IPR000836">
    <property type="entry name" value="PRTase_dom"/>
</dbReference>
<dbReference type="Gene3D" id="3.40.50.2020">
    <property type="match status" value="1"/>
</dbReference>
<comment type="caution">
    <text evidence="2">The sequence shown here is derived from an EMBL/GenBank/DDBJ whole genome shotgun (WGS) entry which is preliminary data.</text>
</comment>
<evidence type="ECO:0000313" key="3">
    <source>
        <dbReference type="Proteomes" id="UP001595791"/>
    </source>
</evidence>
<accession>A0ABV8MM24</accession>
<keyword evidence="2" id="KW-0808">Transferase</keyword>
<dbReference type="GO" id="GO:0016757">
    <property type="term" value="F:glycosyltransferase activity"/>
    <property type="evidence" value="ECO:0007669"/>
    <property type="project" value="UniProtKB-KW"/>
</dbReference>
<protein>
    <submittedName>
        <fullName evidence="2">Phosphoribosyltransferase</fullName>
    </submittedName>
</protein>
<dbReference type="Pfam" id="PF00156">
    <property type="entry name" value="Pribosyltran"/>
    <property type="match status" value="1"/>
</dbReference>
<dbReference type="RefSeq" id="WP_378161685.1">
    <property type="nucleotide sequence ID" value="NZ_JBHSBU010000001.1"/>
</dbReference>
<keyword evidence="3" id="KW-1185">Reference proteome</keyword>
<dbReference type="EMBL" id="JBHSBU010000001">
    <property type="protein sequence ID" value="MFC4158712.1"/>
    <property type="molecule type" value="Genomic_DNA"/>
</dbReference>
<dbReference type="SUPFAM" id="SSF53271">
    <property type="entry name" value="PRTase-like"/>
    <property type="match status" value="1"/>
</dbReference>
<sequence length="218" mass="23890">MKSIPLFIDRRDAGRRLAIALRRHAAYRPLVLALPRGGVPVGYEVAQALQAPLDLLLVRKIGYPGQPEVALGAVIDLPEPQCLINESTDTAILPPDYLEQTRQRELEEIRRRRQRYGATQLPDLTDRTVIVVDDGIATGATMRAALLGLSKAKLRSLVVAVPVAAESALELLPDIVDEVVCLAMPDPFYAVGPHYANFAQTSDAEVIELLEKARVQQV</sequence>
<dbReference type="Gene3D" id="3.30.1310.20">
    <property type="entry name" value="PRTase-like"/>
    <property type="match status" value="1"/>
</dbReference>
<gene>
    <name evidence="2" type="ORF">ACFOW7_04970</name>
</gene>
<keyword evidence="2" id="KW-0328">Glycosyltransferase</keyword>
<dbReference type="Proteomes" id="UP001595791">
    <property type="component" value="Unassembled WGS sequence"/>
</dbReference>